<protein>
    <submittedName>
        <fullName evidence="9">Uncharacterized protein</fullName>
    </submittedName>
</protein>
<dbReference type="Proteomes" id="UP000317369">
    <property type="component" value="Chromosome"/>
</dbReference>
<dbReference type="CDD" id="cd11575">
    <property type="entry name" value="GH99_GH71_like_3"/>
    <property type="match status" value="1"/>
</dbReference>
<evidence type="ECO:0000256" key="7">
    <source>
        <dbReference type="ARBA" id="ARBA00023136"/>
    </source>
</evidence>
<name>A0A517YST4_9BACT</name>
<dbReference type="EMBL" id="CP036425">
    <property type="protein sequence ID" value="QDU33295.1"/>
    <property type="molecule type" value="Genomic_DNA"/>
</dbReference>
<keyword evidence="5" id="KW-1133">Transmembrane helix</keyword>
<keyword evidence="8" id="KW-0732">Signal</keyword>
<dbReference type="OrthoDB" id="9816564at2"/>
<keyword evidence="4" id="KW-0735">Signal-anchor</keyword>
<accession>A0A517YST4</accession>
<evidence type="ECO:0000256" key="6">
    <source>
        <dbReference type="ARBA" id="ARBA00023034"/>
    </source>
</evidence>
<keyword evidence="6" id="KW-0333">Golgi apparatus</keyword>
<evidence type="ECO:0000256" key="4">
    <source>
        <dbReference type="ARBA" id="ARBA00022968"/>
    </source>
</evidence>
<dbReference type="Pfam" id="PF16317">
    <property type="entry name" value="Glyco_hydro_99"/>
    <property type="match status" value="1"/>
</dbReference>
<feature type="chain" id="PRO_5021761329" evidence="8">
    <location>
        <begin position="33"/>
        <end position="418"/>
    </location>
</feature>
<comment type="subcellular location">
    <subcellularLocation>
        <location evidence="1">Golgi apparatus membrane</location>
        <topology evidence="1">Single-pass type II membrane protein</topology>
    </subcellularLocation>
</comment>
<keyword evidence="7" id="KW-0472">Membrane</keyword>
<feature type="signal peptide" evidence="8">
    <location>
        <begin position="1"/>
        <end position="32"/>
    </location>
</feature>
<evidence type="ECO:0000313" key="9">
    <source>
        <dbReference type="EMBL" id="QDU33295.1"/>
    </source>
</evidence>
<keyword evidence="10" id="KW-1185">Reference proteome</keyword>
<dbReference type="KEGG" id="pcor:KS4_13410"/>
<dbReference type="InterPro" id="IPR026071">
    <property type="entry name" value="Glyco_Hydrolase_99"/>
</dbReference>
<dbReference type="GO" id="GO:0004559">
    <property type="term" value="F:alpha-mannosidase activity"/>
    <property type="evidence" value="ECO:0007669"/>
    <property type="project" value="TreeGrafter"/>
</dbReference>
<dbReference type="AlphaFoldDB" id="A0A517YST4"/>
<evidence type="ECO:0000256" key="2">
    <source>
        <dbReference type="ARBA" id="ARBA00022692"/>
    </source>
</evidence>
<evidence type="ECO:0000256" key="1">
    <source>
        <dbReference type="ARBA" id="ARBA00004323"/>
    </source>
</evidence>
<organism evidence="9 10">
    <name type="scientific">Poriferisphaera corsica</name>
    <dbReference type="NCBI Taxonomy" id="2528020"/>
    <lineage>
        <taxon>Bacteria</taxon>
        <taxon>Pseudomonadati</taxon>
        <taxon>Planctomycetota</taxon>
        <taxon>Phycisphaerae</taxon>
        <taxon>Phycisphaerales</taxon>
        <taxon>Phycisphaeraceae</taxon>
        <taxon>Poriferisphaera</taxon>
    </lineage>
</organism>
<evidence type="ECO:0000256" key="8">
    <source>
        <dbReference type="SAM" id="SignalP"/>
    </source>
</evidence>
<keyword evidence="3" id="KW-0378">Hydrolase</keyword>
<evidence type="ECO:0000256" key="3">
    <source>
        <dbReference type="ARBA" id="ARBA00022801"/>
    </source>
</evidence>
<dbReference type="PANTHER" id="PTHR13572">
    <property type="entry name" value="ENDO-ALPHA-1,2-MANNOSIDASE"/>
    <property type="match status" value="1"/>
</dbReference>
<reference evidence="9 10" key="1">
    <citation type="submission" date="2019-02" db="EMBL/GenBank/DDBJ databases">
        <title>Deep-cultivation of Planctomycetes and their phenomic and genomic characterization uncovers novel biology.</title>
        <authorList>
            <person name="Wiegand S."/>
            <person name="Jogler M."/>
            <person name="Boedeker C."/>
            <person name="Pinto D."/>
            <person name="Vollmers J."/>
            <person name="Rivas-Marin E."/>
            <person name="Kohn T."/>
            <person name="Peeters S.H."/>
            <person name="Heuer A."/>
            <person name="Rast P."/>
            <person name="Oberbeckmann S."/>
            <person name="Bunk B."/>
            <person name="Jeske O."/>
            <person name="Meyerdierks A."/>
            <person name="Storesund J.E."/>
            <person name="Kallscheuer N."/>
            <person name="Luecker S."/>
            <person name="Lage O.M."/>
            <person name="Pohl T."/>
            <person name="Merkel B.J."/>
            <person name="Hornburger P."/>
            <person name="Mueller R.-W."/>
            <person name="Bruemmer F."/>
            <person name="Labrenz M."/>
            <person name="Spormann A.M."/>
            <person name="Op den Camp H."/>
            <person name="Overmann J."/>
            <person name="Amann R."/>
            <person name="Jetten M.S.M."/>
            <person name="Mascher T."/>
            <person name="Medema M.H."/>
            <person name="Devos D.P."/>
            <person name="Kaster A.-K."/>
            <person name="Ovreas L."/>
            <person name="Rohde M."/>
            <person name="Galperin M.Y."/>
            <person name="Jogler C."/>
        </authorList>
    </citation>
    <scope>NUCLEOTIDE SEQUENCE [LARGE SCALE GENOMIC DNA]</scope>
    <source>
        <strain evidence="9 10">KS4</strain>
    </source>
</reference>
<sequence length="418" mass="48904" precursor="true">MTMQYRHLSKHIALMPLCLCLLIFITSTPALNANQHTPKKLLMHYMPWYKTPEIRGEWGQHWTGFNNQHNPEKLSPNGLPDIWSNYHPLIGPYDSSDPDVLEYHLLLMKIAGINGVIVDWYGIEDFADYGEIHIASNALFKATKKFNMDFAVCYEDRTVEYMVQKKHLPKENITQHLTQTMQWLEQNWFNQPNYVKVNDRPLLLNFGPIYIKDASHWQQAFKLLNTPPAFFPLHHLWKSVKADGGFTWVHPSAWNDKEKNKNIRRSLLHEFNYTSNDPNKIIPSALPGFNDVYENSYEGIDHRNGKTLQESLSATFAGQWPIIQLVTWNDYGEGTMIEPTIEFNYLFLEIIQDQRKIEHNPNFIYTKQDLRLPRQLFNLRKLKHTSQDQLDQIAQLIATGQTNLAHKHINKINSTRPQ</sequence>
<evidence type="ECO:0000313" key="10">
    <source>
        <dbReference type="Proteomes" id="UP000317369"/>
    </source>
</evidence>
<evidence type="ECO:0000256" key="5">
    <source>
        <dbReference type="ARBA" id="ARBA00022989"/>
    </source>
</evidence>
<dbReference type="Gene3D" id="3.20.20.80">
    <property type="entry name" value="Glycosidases"/>
    <property type="match status" value="1"/>
</dbReference>
<keyword evidence="2" id="KW-0812">Transmembrane</keyword>
<proteinExistence type="predicted"/>
<dbReference type="PANTHER" id="PTHR13572:SF4">
    <property type="entry name" value="RE57134P"/>
    <property type="match status" value="1"/>
</dbReference>
<gene>
    <name evidence="9" type="ORF">KS4_13410</name>
</gene>